<dbReference type="Pfam" id="PF02518">
    <property type="entry name" value="HATPase_c"/>
    <property type="match status" value="1"/>
</dbReference>
<reference evidence="7 8" key="1">
    <citation type="submission" date="2024-07" db="EMBL/GenBank/DDBJ databases">
        <authorList>
            <person name="Thanompreechachai J."/>
            <person name="Duangmal K."/>
        </authorList>
    </citation>
    <scope>NUCLEOTIDE SEQUENCE [LARGE SCALE GENOMIC DNA]</scope>
    <source>
        <strain evidence="7 8">LSe6-4</strain>
    </source>
</reference>
<dbReference type="Pfam" id="PF07730">
    <property type="entry name" value="HisKA_3"/>
    <property type="match status" value="1"/>
</dbReference>
<evidence type="ECO:0000313" key="7">
    <source>
        <dbReference type="EMBL" id="MEZ0164369.1"/>
    </source>
</evidence>
<dbReference type="InterPro" id="IPR011712">
    <property type="entry name" value="Sig_transdc_His_kin_sub3_dim/P"/>
</dbReference>
<dbReference type="PANTHER" id="PTHR24421:SF56">
    <property type="entry name" value="OXYGEN SENSOR HISTIDINE KINASE RESPONSE REGULATOR DOST"/>
    <property type="match status" value="1"/>
</dbReference>
<dbReference type="InterPro" id="IPR003594">
    <property type="entry name" value="HATPase_dom"/>
</dbReference>
<evidence type="ECO:0000313" key="8">
    <source>
        <dbReference type="Proteomes" id="UP001565927"/>
    </source>
</evidence>
<dbReference type="SUPFAM" id="SSF55874">
    <property type="entry name" value="ATPase domain of HSP90 chaperone/DNA topoisomerase II/histidine kinase"/>
    <property type="match status" value="1"/>
</dbReference>
<dbReference type="InterPro" id="IPR036890">
    <property type="entry name" value="HATPase_C_sf"/>
</dbReference>
<accession>A0ABV4GYH6</accession>
<organism evidence="7 8">
    <name type="scientific">Kineococcus halophytocola</name>
    <dbReference type="NCBI Taxonomy" id="3234027"/>
    <lineage>
        <taxon>Bacteria</taxon>
        <taxon>Bacillati</taxon>
        <taxon>Actinomycetota</taxon>
        <taxon>Actinomycetes</taxon>
        <taxon>Kineosporiales</taxon>
        <taxon>Kineosporiaceae</taxon>
        <taxon>Kineococcus</taxon>
    </lineage>
</organism>
<feature type="domain" description="GAF" evidence="5">
    <location>
        <begin position="74"/>
        <end position="224"/>
    </location>
</feature>
<evidence type="ECO:0000256" key="1">
    <source>
        <dbReference type="ARBA" id="ARBA00022679"/>
    </source>
</evidence>
<dbReference type="InterPro" id="IPR003018">
    <property type="entry name" value="GAF"/>
</dbReference>
<evidence type="ECO:0000259" key="6">
    <source>
        <dbReference type="SMART" id="SM00387"/>
    </source>
</evidence>
<dbReference type="InterPro" id="IPR029016">
    <property type="entry name" value="GAF-like_dom_sf"/>
</dbReference>
<evidence type="ECO:0000259" key="5">
    <source>
        <dbReference type="SMART" id="SM00065"/>
    </source>
</evidence>
<evidence type="ECO:0000256" key="3">
    <source>
        <dbReference type="ARBA" id="ARBA00023012"/>
    </source>
</evidence>
<feature type="domain" description="GAF" evidence="5">
    <location>
        <begin position="243"/>
        <end position="399"/>
    </location>
</feature>
<dbReference type="Gene3D" id="3.30.450.40">
    <property type="match status" value="2"/>
</dbReference>
<keyword evidence="2" id="KW-0418">Kinase</keyword>
<gene>
    <name evidence="7" type="ORF">AB2L27_06265</name>
</gene>
<dbReference type="Proteomes" id="UP001565927">
    <property type="component" value="Unassembled WGS sequence"/>
</dbReference>
<dbReference type="Gene3D" id="1.20.5.1930">
    <property type="match status" value="1"/>
</dbReference>
<dbReference type="CDD" id="cd16917">
    <property type="entry name" value="HATPase_UhpB-NarQ-NarX-like"/>
    <property type="match status" value="1"/>
</dbReference>
<keyword evidence="1" id="KW-0808">Transferase</keyword>
<dbReference type="EMBL" id="JBGFTU010000006">
    <property type="protein sequence ID" value="MEZ0164369.1"/>
    <property type="molecule type" value="Genomic_DNA"/>
</dbReference>
<dbReference type="PANTHER" id="PTHR24421">
    <property type="entry name" value="NITRATE/NITRITE SENSOR PROTEIN NARX-RELATED"/>
    <property type="match status" value="1"/>
</dbReference>
<dbReference type="SMART" id="SM00065">
    <property type="entry name" value="GAF"/>
    <property type="match status" value="2"/>
</dbReference>
<feature type="domain" description="Histidine kinase/HSP90-like ATPase" evidence="6">
    <location>
        <begin position="509"/>
        <end position="601"/>
    </location>
</feature>
<protein>
    <submittedName>
        <fullName evidence="7">GAF domain-containing protein</fullName>
    </submittedName>
</protein>
<keyword evidence="8" id="KW-1185">Reference proteome</keyword>
<feature type="region of interest" description="Disordered" evidence="4">
    <location>
        <begin position="1"/>
        <end position="24"/>
    </location>
</feature>
<dbReference type="Gene3D" id="3.30.565.10">
    <property type="entry name" value="Histidine kinase-like ATPase, C-terminal domain"/>
    <property type="match status" value="1"/>
</dbReference>
<evidence type="ECO:0000256" key="4">
    <source>
        <dbReference type="SAM" id="MobiDB-lite"/>
    </source>
</evidence>
<sequence length="601" mass="62440">MTPQNPQQPRTPQAPPEGGAEAGAQPAVTFPQVGRLELDDLLEQLIDRAQDVLSTQGRLRGLLAATSAISSDLDLPTLLRRITQAACDLLGARYGALGVVGPGGGLSEFVVVGIDEETARGMGPLPRGAGLLGELIRHPQPLRLPDLSAHPAAQGLPPGHPPMRSFLGVPVRVREHVFGNLYLSEKTDGDQRLDFTAEDEELLVALASAAGVAVDNARLFDVAERRQQWLTASADIIRDLVGEEVAPLQAVAARAVHAAGADLAVVVRADERDGFEGFEGSGAPGDLRVVVTAGTAGTALRGTRWVPAGSAAGAALARGEGAVFADAAAAGVDTTAAGVPEGPALVVPVASAGAGPSAVCLLRGRGGRSFDAQDLAMAADFATHVGLAVELGRAQADRRRMSMLDDRDRIARDLHDQVIQQLFAGGLRMSALASRTREPATAEALRDLIDAGDETIRSIRGTIFRLENPAEDTDAGAVLRSLVVEFQDVLGVPLDLTHDGPAAVRVPDGFAAHLQAAVREMLTNCARHARAGSVQVHSAVGGGELSVTVTDDGVGTGPTTRRSGLRNLRVRAEELGGRCTVVSPVRDGRGTSVEWVVPLPG</sequence>
<comment type="caution">
    <text evidence="7">The sequence shown here is derived from an EMBL/GenBank/DDBJ whole genome shotgun (WGS) entry which is preliminary data.</text>
</comment>
<keyword evidence="3" id="KW-0902">Two-component regulatory system</keyword>
<proteinExistence type="predicted"/>
<dbReference type="SUPFAM" id="SSF55781">
    <property type="entry name" value="GAF domain-like"/>
    <property type="match status" value="2"/>
</dbReference>
<dbReference type="Pfam" id="PF13185">
    <property type="entry name" value="GAF_2"/>
    <property type="match status" value="1"/>
</dbReference>
<evidence type="ECO:0000256" key="2">
    <source>
        <dbReference type="ARBA" id="ARBA00022777"/>
    </source>
</evidence>
<dbReference type="InterPro" id="IPR050482">
    <property type="entry name" value="Sensor_HK_TwoCompSys"/>
</dbReference>
<dbReference type="SMART" id="SM00387">
    <property type="entry name" value="HATPase_c"/>
    <property type="match status" value="1"/>
</dbReference>
<name>A0ABV4GYH6_9ACTN</name>
<dbReference type="RefSeq" id="WP_370440620.1">
    <property type="nucleotide sequence ID" value="NZ_JBGFTU010000006.1"/>
</dbReference>